<organism evidence="3 4">
    <name type="scientific">Porphyridium purpureum</name>
    <name type="common">Red alga</name>
    <name type="synonym">Porphyridium cruentum</name>
    <dbReference type="NCBI Taxonomy" id="35688"/>
    <lineage>
        <taxon>Eukaryota</taxon>
        <taxon>Rhodophyta</taxon>
        <taxon>Bangiophyceae</taxon>
        <taxon>Porphyridiales</taxon>
        <taxon>Porphyridiaceae</taxon>
        <taxon>Porphyridium</taxon>
    </lineage>
</organism>
<protein>
    <submittedName>
        <fullName evidence="3">Transmembrane protein 18</fullName>
    </submittedName>
</protein>
<evidence type="ECO:0000313" key="3">
    <source>
        <dbReference type="EMBL" id="KAA8492118.1"/>
    </source>
</evidence>
<evidence type="ECO:0000256" key="1">
    <source>
        <dbReference type="SAM" id="MobiDB-lite"/>
    </source>
</evidence>
<dbReference type="Pfam" id="PF14770">
    <property type="entry name" value="TMEM18"/>
    <property type="match status" value="1"/>
</dbReference>
<comment type="caution">
    <text evidence="3">The sequence shown here is derived from an EMBL/GenBank/DDBJ whole genome shotgun (WGS) entry which is preliminary data.</text>
</comment>
<feature type="transmembrane region" description="Helical" evidence="2">
    <location>
        <begin position="92"/>
        <end position="110"/>
    </location>
</feature>
<dbReference type="AlphaFoldDB" id="A0A5J4YLJ0"/>
<sequence length="219" mass="24501">MEFDEQLLIEELKEIVDVEGVLREAQDALNRNASAYFGAAAAGARAGRNYSDMSAMDVAYAFADDALDALGGVMRLDLVADFVETVTWTEPFIMALLAFHVGMYAVAFLVRRRANAMVAFMFVIAALVFMTERLNTWGAANWTKFATQDYFDSNGLFAFIFYAAPMLLLGHILLFRLFALIAKMAIRVSVAKKREQERQQQQQQQQGVVEPTTGNKKDN</sequence>
<name>A0A5J4YLJ0_PORPP</name>
<dbReference type="OrthoDB" id="411535at2759"/>
<dbReference type="Proteomes" id="UP000324585">
    <property type="component" value="Unassembled WGS sequence"/>
</dbReference>
<evidence type="ECO:0000256" key="2">
    <source>
        <dbReference type="SAM" id="Phobius"/>
    </source>
</evidence>
<feature type="region of interest" description="Disordered" evidence="1">
    <location>
        <begin position="195"/>
        <end position="219"/>
    </location>
</feature>
<gene>
    <name evidence="3" type="ORF">FVE85_3556</name>
</gene>
<feature type="transmembrane region" description="Helical" evidence="2">
    <location>
        <begin position="156"/>
        <end position="179"/>
    </location>
</feature>
<keyword evidence="2 3" id="KW-0812">Transmembrane</keyword>
<dbReference type="InterPro" id="IPR026721">
    <property type="entry name" value="TMEM18"/>
</dbReference>
<keyword evidence="4" id="KW-1185">Reference proteome</keyword>
<keyword evidence="2" id="KW-0472">Membrane</keyword>
<dbReference type="OMA" id="FGMANET"/>
<evidence type="ECO:0000313" key="4">
    <source>
        <dbReference type="Proteomes" id="UP000324585"/>
    </source>
</evidence>
<proteinExistence type="predicted"/>
<feature type="transmembrane region" description="Helical" evidence="2">
    <location>
        <begin position="117"/>
        <end position="136"/>
    </location>
</feature>
<reference evidence="4" key="1">
    <citation type="journal article" date="2019" name="Nat. Commun.">
        <title>Expansion of phycobilisome linker gene families in mesophilic red algae.</title>
        <authorList>
            <person name="Lee J."/>
            <person name="Kim D."/>
            <person name="Bhattacharya D."/>
            <person name="Yoon H.S."/>
        </authorList>
    </citation>
    <scope>NUCLEOTIDE SEQUENCE [LARGE SCALE GENOMIC DNA]</scope>
    <source>
        <strain evidence="4">CCMP 1328</strain>
    </source>
</reference>
<dbReference type="EMBL" id="VRMN01000010">
    <property type="protein sequence ID" value="KAA8492118.1"/>
    <property type="molecule type" value="Genomic_DNA"/>
</dbReference>
<keyword evidence="2" id="KW-1133">Transmembrane helix</keyword>
<accession>A0A5J4YLJ0</accession>